<evidence type="ECO:0000259" key="1">
    <source>
        <dbReference type="Pfam" id="PF22917"/>
    </source>
</evidence>
<dbReference type="OrthoDB" id="1731983at2759"/>
<dbReference type="EMBL" id="ML119114">
    <property type="protein sequence ID" value="RPB15271.1"/>
    <property type="molecule type" value="Genomic_DNA"/>
</dbReference>
<evidence type="ECO:0000313" key="2">
    <source>
        <dbReference type="EMBL" id="RPB15271.1"/>
    </source>
</evidence>
<dbReference type="Gene3D" id="3.40.50.720">
    <property type="entry name" value="NAD(P)-binding Rossmann-like Domain"/>
    <property type="match status" value="1"/>
</dbReference>
<feature type="domain" description="PRISE-like Rossmann-fold" evidence="1">
    <location>
        <begin position="4"/>
        <end position="277"/>
    </location>
</feature>
<dbReference type="CDD" id="cd08948">
    <property type="entry name" value="5beta-POR_like_SDR_a"/>
    <property type="match status" value="1"/>
</dbReference>
<name>A0A3N4L3Q6_9PEZI</name>
<dbReference type="SUPFAM" id="SSF51735">
    <property type="entry name" value="NAD(P)-binding Rossmann-fold domains"/>
    <property type="match status" value="1"/>
</dbReference>
<gene>
    <name evidence="2" type="ORF">P167DRAFT_533462</name>
</gene>
<accession>A0A3N4L3Q6</accession>
<dbReference type="AlphaFoldDB" id="A0A3N4L3Q6"/>
<dbReference type="STRING" id="1392247.A0A3N4L3Q6"/>
<keyword evidence="3" id="KW-1185">Reference proteome</keyword>
<sequence length="373" mass="41275">MPTAIVTGATGINGLALIRTLSADPKTWTQIHAVSRSALSVSTLFPANVQHVPLDLLGGVADIAKALKQRINELSNDAIYVFFAAYLEQETEEKLSDVNGALLRNFLEGVRGAGLEKRLKRVVLTTGAKYYGVHHGAVKVPCEEEDPKVVGPTVPRNFYYVQEDILIEMSRGQSWDWCTAMPGAVIGFAHGNFMNMASAIAIYASVCKELGEPLHFTGNLPGYTTFDTHSSAKLVAEFEIWAALNEKCHNERFNIVNGDQASWQSMWPKIARHFGVRIPPNQFVMPAPLPGKYKIAQDPPLAAHADKMGLVGVLEENAIDCRVDLVKWAEREDVKKAWAEIAKREGLKDDALKRATWVFANMMIGKKYPWVSR</sequence>
<dbReference type="InterPro" id="IPR036291">
    <property type="entry name" value="NAD(P)-bd_dom_sf"/>
</dbReference>
<evidence type="ECO:0000313" key="3">
    <source>
        <dbReference type="Proteomes" id="UP000277580"/>
    </source>
</evidence>
<dbReference type="InterPro" id="IPR055222">
    <property type="entry name" value="PRISE-like_Rossmann-fold"/>
</dbReference>
<organism evidence="2 3">
    <name type="scientific">Morchella conica CCBAS932</name>
    <dbReference type="NCBI Taxonomy" id="1392247"/>
    <lineage>
        <taxon>Eukaryota</taxon>
        <taxon>Fungi</taxon>
        <taxon>Dikarya</taxon>
        <taxon>Ascomycota</taxon>
        <taxon>Pezizomycotina</taxon>
        <taxon>Pezizomycetes</taxon>
        <taxon>Pezizales</taxon>
        <taxon>Morchellaceae</taxon>
        <taxon>Morchella</taxon>
    </lineage>
</organism>
<protein>
    <submittedName>
        <fullName evidence="2">NAD dependent epimerase/dehydratase family protein</fullName>
    </submittedName>
</protein>
<dbReference type="PANTHER" id="PTHR32487:SF0">
    <property type="entry name" value="3-OXO-DELTA(4,5)-STEROID 5-BETA-REDUCTASE"/>
    <property type="match status" value="1"/>
</dbReference>
<proteinExistence type="predicted"/>
<reference evidence="2 3" key="1">
    <citation type="journal article" date="2018" name="Nat. Ecol. Evol.">
        <title>Pezizomycetes genomes reveal the molecular basis of ectomycorrhizal truffle lifestyle.</title>
        <authorList>
            <person name="Murat C."/>
            <person name="Payen T."/>
            <person name="Noel B."/>
            <person name="Kuo A."/>
            <person name="Morin E."/>
            <person name="Chen J."/>
            <person name="Kohler A."/>
            <person name="Krizsan K."/>
            <person name="Balestrini R."/>
            <person name="Da Silva C."/>
            <person name="Montanini B."/>
            <person name="Hainaut M."/>
            <person name="Levati E."/>
            <person name="Barry K.W."/>
            <person name="Belfiori B."/>
            <person name="Cichocki N."/>
            <person name="Clum A."/>
            <person name="Dockter R.B."/>
            <person name="Fauchery L."/>
            <person name="Guy J."/>
            <person name="Iotti M."/>
            <person name="Le Tacon F."/>
            <person name="Lindquist E.A."/>
            <person name="Lipzen A."/>
            <person name="Malagnac F."/>
            <person name="Mello A."/>
            <person name="Molinier V."/>
            <person name="Miyauchi S."/>
            <person name="Poulain J."/>
            <person name="Riccioni C."/>
            <person name="Rubini A."/>
            <person name="Sitrit Y."/>
            <person name="Splivallo R."/>
            <person name="Traeger S."/>
            <person name="Wang M."/>
            <person name="Zifcakova L."/>
            <person name="Wipf D."/>
            <person name="Zambonelli A."/>
            <person name="Paolocci F."/>
            <person name="Nowrousian M."/>
            <person name="Ottonello S."/>
            <person name="Baldrian P."/>
            <person name="Spatafora J.W."/>
            <person name="Henrissat B."/>
            <person name="Nagy L.G."/>
            <person name="Aury J.M."/>
            <person name="Wincker P."/>
            <person name="Grigoriev I.V."/>
            <person name="Bonfante P."/>
            <person name="Martin F.M."/>
        </authorList>
    </citation>
    <scope>NUCLEOTIDE SEQUENCE [LARGE SCALE GENOMIC DNA]</scope>
    <source>
        <strain evidence="2 3">CCBAS932</strain>
    </source>
</reference>
<dbReference type="Pfam" id="PF22917">
    <property type="entry name" value="PRISE"/>
    <property type="match status" value="1"/>
</dbReference>
<dbReference type="Proteomes" id="UP000277580">
    <property type="component" value="Unassembled WGS sequence"/>
</dbReference>
<dbReference type="InParanoid" id="A0A3N4L3Q6"/>
<dbReference type="PANTHER" id="PTHR32487">
    <property type="entry name" value="3-OXO-DELTA(4,5)-STEROID 5-BETA-REDUCTASE"/>
    <property type="match status" value="1"/>
</dbReference>